<dbReference type="GO" id="GO:0004483">
    <property type="term" value="F:methyltransferase cap1 activity"/>
    <property type="evidence" value="ECO:0007669"/>
    <property type="project" value="TreeGrafter"/>
</dbReference>
<reference evidence="2" key="1">
    <citation type="journal article" date="2020" name="Nature">
        <title>Giant virus diversity and host interactions through global metagenomics.</title>
        <authorList>
            <person name="Schulz F."/>
            <person name="Roux S."/>
            <person name="Paez-Espino D."/>
            <person name="Jungbluth S."/>
            <person name="Walsh D.A."/>
            <person name="Denef V.J."/>
            <person name="McMahon K.D."/>
            <person name="Konstantinidis K.T."/>
            <person name="Eloe-Fadrosh E.A."/>
            <person name="Kyrpides N.C."/>
            <person name="Woyke T."/>
        </authorList>
    </citation>
    <scope>NUCLEOTIDE SEQUENCE</scope>
    <source>
        <strain evidence="2">GVMAG-M-3300023110-24</strain>
    </source>
</reference>
<dbReference type="AlphaFoldDB" id="A0A6C0CYP8"/>
<protein>
    <recommendedName>
        <fullName evidence="1">Ribosomal RNA methyltransferase FtsJ domain-containing protein</fullName>
    </recommendedName>
</protein>
<feature type="domain" description="Ribosomal RNA methyltransferase FtsJ" evidence="1">
    <location>
        <begin position="74"/>
        <end position="265"/>
    </location>
</feature>
<dbReference type="SUPFAM" id="SSF53335">
    <property type="entry name" value="S-adenosyl-L-methionine-dependent methyltransferases"/>
    <property type="match status" value="1"/>
</dbReference>
<proteinExistence type="predicted"/>
<name>A0A6C0CYP8_9ZZZZ</name>
<dbReference type="InterPro" id="IPR029063">
    <property type="entry name" value="SAM-dependent_MTases_sf"/>
</dbReference>
<dbReference type="InterPro" id="IPR002877">
    <property type="entry name" value="RNA_MeTrfase_FtsJ_dom"/>
</dbReference>
<dbReference type="PANTHER" id="PTHR16121:SF0">
    <property type="entry name" value="CAP-SPECIFIC MRNA (NUCLEOSIDE-2'-O-)-METHYLTRANSFERASE 1"/>
    <property type="match status" value="1"/>
</dbReference>
<evidence type="ECO:0000313" key="2">
    <source>
        <dbReference type="EMBL" id="QHT09292.1"/>
    </source>
</evidence>
<dbReference type="GO" id="GO:0005737">
    <property type="term" value="C:cytoplasm"/>
    <property type="evidence" value="ECO:0007669"/>
    <property type="project" value="TreeGrafter"/>
</dbReference>
<evidence type="ECO:0000259" key="1">
    <source>
        <dbReference type="Pfam" id="PF01728"/>
    </source>
</evidence>
<dbReference type="GO" id="GO:0005634">
    <property type="term" value="C:nucleus"/>
    <property type="evidence" value="ECO:0007669"/>
    <property type="project" value="UniProtKB-ARBA"/>
</dbReference>
<dbReference type="GO" id="GO:0006370">
    <property type="term" value="P:7-methylguanosine mRNA capping"/>
    <property type="evidence" value="ECO:0007669"/>
    <property type="project" value="TreeGrafter"/>
</dbReference>
<dbReference type="PANTHER" id="PTHR16121">
    <property type="entry name" value="CAP-SPECIFIC MRNA (NUCLEOSIDE-2'-O-)-METHYLTRANSFERASE 1-RELATED"/>
    <property type="match status" value="1"/>
</dbReference>
<sequence length="351" mass="41269">MTKYHKINKIDEVITLKIKSFPIYKDLINNIYESKQLIDKYSNIWDYYKKINNSYEHVYDGHKTFINKSILPISRSYFKFHEISIDKNIELENKTILCIAEAPGGFVKNILDRTKNANIYANSLISFDKKIPSWNKHILNNSNVTILDGDNKTGDIYNIVNIIHMINVMGCNNCDIITADGGIDYSKNYNYQELDSLKLLTCEIYFALLAQKHNGCFIIKFFDIFNYSTIRLIYILNLFYTSIEFVKPHTSRISNSEKYIYCSGFNINNIKKYYSIIDNLKRKIINNNSLDIFIPINFILDIYNYNKIFVKNQVDSIKSTIDLINSDNSNINSLIYDNYENANKWYIKYFI</sequence>
<dbReference type="EMBL" id="MN739509">
    <property type="protein sequence ID" value="QHT09292.1"/>
    <property type="molecule type" value="Genomic_DNA"/>
</dbReference>
<dbReference type="Gene3D" id="3.40.50.12760">
    <property type="match status" value="1"/>
</dbReference>
<dbReference type="InterPro" id="IPR050851">
    <property type="entry name" value="mRNA_Cap_2O-Ribose_MeTrfase"/>
</dbReference>
<dbReference type="Pfam" id="PF01728">
    <property type="entry name" value="FtsJ"/>
    <property type="match status" value="1"/>
</dbReference>
<accession>A0A6C0CYP8</accession>
<dbReference type="GO" id="GO:0032259">
    <property type="term" value="P:methylation"/>
    <property type="evidence" value="ECO:0007669"/>
    <property type="project" value="InterPro"/>
</dbReference>
<organism evidence="2">
    <name type="scientific">viral metagenome</name>
    <dbReference type="NCBI Taxonomy" id="1070528"/>
    <lineage>
        <taxon>unclassified sequences</taxon>
        <taxon>metagenomes</taxon>
        <taxon>organismal metagenomes</taxon>
    </lineage>
</organism>